<dbReference type="EMBL" id="AGNK02001002">
    <property type="status" value="NOT_ANNOTATED_CDS"/>
    <property type="molecule type" value="Genomic_DNA"/>
</dbReference>
<proteinExistence type="predicted"/>
<dbReference type="AlphaFoldDB" id="K3ZYW5"/>
<evidence type="ECO:0000313" key="2">
    <source>
        <dbReference type="Proteomes" id="UP000004995"/>
    </source>
</evidence>
<reference evidence="1" key="2">
    <citation type="submission" date="2018-08" db="UniProtKB">
        <authorList>
            <consortium name="EnsemblPlants"/>
        </authorList>
    </citation>
    <scope>IDENTIFICATION</scope>
    <source>
        <strain evidence="1">Yugu1</strain>
    </source>
</reference>
<sequence>MKKKCKTDSVHYSVTGFICTTIAELLFARDPKEMELLATRVQGLVLLCKHREKQKVQKY</sequence>
<reference evidence="2" key="1">
    <citation type="journal article" date="2012" name="Nat. Biotechnol.">
        <title>Reference genome sequence of the model plant Setaria.</title>
        <authorList>
            <person name="Bennetzen J.L."/>
            <person name="Schmutz J."/>
            <person name="Wang H."/>
            <person name="Percifield R."/>
            <person name="Hawkins J."/>
            <person name="Pontaroli A.C."/>
            <person name="Estep M."/>
            <person name="Feng L."/>
            <person name="Vaughn J.N."/>
            <person name="Grimwood J."/>
            <person name="Jenkins J."/>
            <person name="Barry K."/>
            <person name="Lindquist E."/>
            <person name="Hellsten U."/>
            <person name="Deshpande S."/>
            <person name="Wang X."/>
            <person name="Wu X."/>
            <person name="Mitros T."/>
            <person name="Triplett J."/>
            <person name="Yang X."/>
            <person name="Ye C.Y."/>
            <person name="Mauro-Herrera M."/>
            <person name="Wang L."/>
            <person name="Li P."/>
            <person name="Sharma M."/>
            <person name="Sharma R."/>
            <person name="Ronald P.C."/>
            <person name="Panaud O."/>
            <person name="Kellogg E.A."/>
            <person name="Brutnell T.P."/>
            <person name="Doust A.N."/>
            <person name="Tuskan G.A."/>
            <person name="Rokhsar D."/>
            <person name="Devos K.M."/>
        </authorList>
    </citation>
    <scope>NUCLEOTIDE SEQUENCE [LARGE SCALE GENOMIC DNA]</scope>
    <source>
        <strain evidence="2">cv. Yugu1</strain>
    </source>
</reference>
<accession>K3ZYW5</accession>
<organism evidence="1 2">
    <name type="scientific">Setaria italica</name>
    <name type="common">Foxtail millet</name>
    <name type="synonym">Panicum italicum</name>
    <dbReference type="NCBI Taxonomy" id="4555"/>
    <lineage>
        <taxon>Eukaryota</taxon>
        <taxon>Viridiplantae</taxon>
        <taxon>Streptophyta</taxon>
        <taxon>Embryophyta</taxon>
        <taxon>Tracheophyta</taxon>
        <taxon>Spermatophyta</taxon>
        <taxon>Magnoliopsida</taxon>
        <taxon>Liliopsida</taxon>
        <taxon>Poales</taxon>
        <taxon>Poaceae</taxon>
        <taxon>PACMAD clade</taxon>
        <taxon>Panicoideae</taxon>
        <taxon>Panicodae</taxon>
        <taxon>Paniceae</taxon>
        <taxon>Cenchrinae</taxon>
        <taxon>Setaria</taxon>
    </lineage>
</organism>
<dbReference type="Proteomes" id="UP000004995">
    <property type="component" value="Unassembled WGS sequence"/>
</dbReference>
<evidence type="ECO:0000313" key="1">
    <source>
        <dbReference type="EnsemblPlants" id="KQL24027"/>
    </source>
</evidence>
<dbReference type="EnsemblPlants" id="KQL24027">
    <property type="protein sequence ID" value="KQL24027"/>
    <property type="gene ID" value="SETIT_031797mg"/>
</dbReference>
<dbReference type="HOGENOM" id="CLU_2965306_0_0_1"/>
<dbReference type="Gramene" id="KQL24027">
    <property type="protein sequence ID" value="KQL24027"/>
    <property type="gene ID" value="SETIT_031797mg"/>
</dbReference>
<name>K3ZYW5_SETIT</name>
<protein>
    <submittedName>
        <fullName evidence="1">Uncharacterized protein</fullName>
    </submittedName>
</protein>
<dbReference type="InParanoid" id="K3ZYW5"/>
<keyword evidence="2" id="KW-1185">Reference proteome</keyword>